<name>A0AAD6ULX5_9AGAR</name>
<comment type="caution">
    <text evidence="4">The sequence shown here is derived from an EMBL/GenBank/DDBJ whole genome shotgun (WGS) entry which is preliminary data.</text>
</comment>
<keyword evidence="5" id="KW-1185">Reference proteome</keyword>
<keyword evidence="1" id="KW-0507">mRNA processing</keyword>
<dbReference type="SUPFAM" id="SSF57756">
    <property type="entry name" value="Retrovirus zinc finger-like domains"/>
    <property type="match status" value="1"/>
</dbReference>
<reference evidence="4" key="1">
    <citation type="submission" date="2023-03" db="EMBL/GenBank/DDBJ databases">
        <title>Massive genome expansion in bonnet fungi (Mycena s.s.) driven by repeated elements and novel gene families across ecological guilds.</title>
        <authorList>
            <consortium name="Lawrence Berkeley National Laboratory"/>
            <person name="Harder C.B."/>
            <person name="Miyauchi S."/>
            <person name="Viragh M."/>
            <person name="Kuo A."/>
            <person name="Thoen E."/>
            <person name="Andreopoulos B."/>
            <person name="Lu D."/>
            <person name="Skrede I."/>
            <person name="Drula E."/>
            <person name="Henrissat B."/>
            <person name="Morin E."/>
            <person name="Kohler A."/>
            <person name="Barry K."/>
            <person name="LaButti K."/>
            <person name="Morin E."/>
            <person name="Salamov A."/>
            <person name="Lipzen A."/>
            <person name="Mereny Z."/>
            <person name="Hegedus B."/>
            <person name="Baldrian P."/>
            <person name="Stursova M."/>
            <person name="Weitz H."/>
            <person name="Taylor A."/>
            <person name="Grigoriev I.V."/>
            <person name="Nagy L.G."/>
            <person name="Martin F."/>
            <person name="Kauserud H."/>
        </authorList>
    </citation>
    <scope>NUCLEOTIDE SEQUENCE</scope>
    <source>
        <strain evidence="4">CBHHK173m</strain>
    </source>
</reference>
<feature type="region of interest" description="Disordered" evidence="2">
    <location>
        <begin position="390"/>
        <end position="480"/>
    </location>
</feature>
<dbReference type="Pfam" id="PF13352">
    <property type="entry name" value="DUF4100"/>
    <property type="match status" value="1"/>
</dbReference>
<evidence type="ECO:0000313" key="5">
    <source>
        <dbReference type="Proteomes" id="UP001222325"/>
    </source>
</evidence>
<dbReference type="EMBL" id="JARJCN010000004">
    <property type="protein sequence ID" value="KAJ7101247.1"/>
    <property type="molecule type" value="Genomic_DNA"/>
</dbReference>
<feature type="region of interest" description="Disordered" evidence="2">
    <location>
        <begin position="1"/>
        <end position="23"/>
    </location>
</feature>
<evidence type="ECO:0000256" key="1">
    <source>
        <dbReference type="ARBA" id="ARBA00022664"/>
    </source>
</evidence>
<dbReference type="InterPro" id="IPR036875">
    <property type="entry name" value="Znf_CCHC_sf"/>
</dbReference>
<dbReference type="InterPro" id="IPR025165">
    <property type="entry name" value="DUF4100"/>
</dbReference>
<feature type="region of interest" description="Disordered" evidence="2">
    <location>
        <begin position="520"/>
        <end position="546"/>
    </location>
</feature>
<proteinExistence type="predicted"/>
<feature type="compositionally biased region" description="Pro residues" evidence="2">
    <location>
        <begin position="404"/>
        <end position="423"/>
    </location>
</feature>
<protein>
    <recommendedName>
        <fullName evidence="3">DUF4100 domain-containing protein</fullName>
    </recommendedName>
</protein>
<feature type="domain" description="DUF4100" evidence="3">
    <location>
        <begin position="360"/>
        <end position="529"/>
    </location>
</feature>
<organism evidence="4 5">
    <name type="scientific">Mycena belliarum</name>
    <dbReference type="NCBI Taxonomy" id="1033014"/>
    <lineage>
        <taxon>Eukaryota</taxon>
        <taxon>Fungi</taxon>
        <taxon>Dikarya</taxon>
        <taxon>Basidiomycota</taxon>
        <taxon>Agaricomycotina</taxon>
        <taxon>Agaricomycetes</taxon>
        <taxon>Agaricomycetidae</taxon>
        <taxon>Agaricales</taxon>
        <taxon>Marasmiineae</taxon>
        <taxon>Mycenaceae</taxon>
        <taxon>Mycena</taxon>
    </lineage>
</organism>
<feature type="compositionally biased region" description="Basic and acidic residues" evidence="2">
    <location>
        <begin position="446"/>
        <end position="463"/>
    </location>
</feature>
<dbReference type="GO" id="GO:0008270">
    <property type="term" value="F:zinc ion binding"/>
    <property type="evidence" value="ECO:0007669"/>
    <property type="project" value="InterPro"/>
</dbReference>
<feature type="compositionally biased region" description="Low complexity" evidence="2">
    <location>
        <begin position="210"/>
        <end position="221"/>
    </location>
</feature>
<evidence type="ECO:0000259" key="3">
    <source>
        <dbReference type="Pfam" id="PF13352"/>
    </source>
</evidence>
<sequence>MATPIPMPARGDRNAPQFDSGKPRELPRYFSDLEFHFARAAVTDSTEKKQHATRFVSVADQDVWEALDEFKSAATYDEFKSAVLRLYPGTDIDRKFSLADLDSLVGEYARLGILSKGDYSEFYRQFLVITQYLIAKQRLSHAEQSRSFCRALAPARLRDRVDQRLQIKKPDDPAVFSNDPYDLKDLHEAVEFVLANTSNAPVATADSHPSHSTSMSSPSQSEVKQEPGISALLDTMNGLIKVLAAQQQQSISASSQSARPPPRTDLSCSYCSETGHFIIKCPHVDEDITAGKCKRDTDGRVVLPSGAFVPRRIDGRNLRARIEEWHRQNPGQLGAAQLLLDVPSKPLSTPSSGPASSPINTNTFQLSAEERIQSLEREIFAIRTRAQARRAAVTGEPAEQPEQPIRPTPAPTSDPTPAPPPAVPEILRRPNPAASSSSAAPTPEHPFSKARDAAYAPPRDRNVGARPNPASLKKPDPAYRTSAPVYDEKIAHDVFDRSMDAPITLTQRELLSLSPEVRAQVRDATTSRRVAPNPKEKSSNAAAAPVNHTAQTALPPDAFIVPDPFEVFFASGDAPDDLVVSLESSAIRSILPVVDNRQQVESIVDGVHVVRSPAYDILLGRPFDVLTESVVRNFSNENQTITICDPNTGKVATVPTVPRGPPRARPQNFHHSRN</sequence>
<dbReference type="Proteomes" id="UP001222325">
    <property type="component" value="Unassembled WGS sequence"/>
</dbReference>
<dbReference type="AlphaFoldDB" id="A0AAD6ULX5"/>
<feature type="region of interest" description="Disordered" evidence="2">
    <location>
        <begin position="343"/>
        <end position="364"/>
    </location>
</feature>
<evidence type="ECO:0000256" key="2">
    <source>
        <dbReference type="SAM" id="MobiDB-lite"/>
    </source>
</evidence>
<dbReference type="GO" id="GO:0006397">
    <property type="term" value="P:mRNA processing"/>
    <property type="evidence" value="ECO:0007669"/>
    <property type="project" value="UniProtKB-KW"/>
</dbReference>
<feature type="region of interest" description="Disordered" evidence="2">
    <location>
        <begin position="201"/>
        <end position="225"/>
    </location>
</feature>
<feature type="compositionally biased region" description="Polar residues" evidence="2">
    <location>
        <begin position="346"/>
        <end position="364"/>
    </location>
</feature>
<accession>A0AAD6ULX5</accession>
<evidence type="ECO:0000313" key="4">
    <source>
        <dbReference type="EMBL" id="KAJ7101247.1"/>
    </source>
</evidence>
<dbReference type="GO" id="GO:0003676">
    <property type="term" value="F:nucleic acid binding"/>
    <property type="evidence" value="ECO:0007669"/>
    <property type="project" value="InterPro"/>
</dbReference>
<gene>
    <name evidence="4" type="ORF">B0H15DRAFT_769685</name>
</gene>
<feature type="region of interest" description="Disordered" evidence="2">
    <location>
        <begin position="655"/>
        <end position="674"/>
    </location>
</feature>